<feature type="compositionally biased region" description="Polar residues" evidence="1">
    <location>
        <begin position="73"/>
        <end position="87"/>
    </location>
</feature>
<dbReference type="InterPro" id="IPR001357">
    <property type="entry name" value="BRCT_dom"/>
</dbReference>
<name>A0A7U2EY00_PHANO</name>
<evidence type="ECO:0000313" key="3">
    <source>
        <dbReference type="EMBL" id="QRC95027.1"/>
    </source>
</evidence>
<evidence type="ECO:0000256" key="1">
    <source>
        <dbReference type="SAM" id="MobiDB-lite"/>
    </source>
</evidence>
<feature type="region of interest" description="Disordered" evidence="1">
    <location>
        <begin position="1"/>
        <end position="136"/>
    </location>
</feature>
<dbReference type="PROSITE" id="PS50172">
    <property type="entry name" value="BRCT"/>
    <property type="match status" value="1"/>
</dbReference>
<dbReference type="OMA" id="VSDHRLK"/>
<sequence>MNNGQSGTPCPSHETQNARSRSLHPPSSQAPSTTTSAAASQQVSPTKAAPAARTFFDPWNSSSTGHQRAENRLSGSTSWRASRNLKLSEQYKGGLRGGGKRVADTVGAGSKLFGKDGRKENGGWEKGARGLRTGGQQSLAEVWGVSKTGMKASLAKDRDLDIDRADVVAMSDSDQPSANAEDERDSDIALQSDSATPAAKQIFAGLCFYINGSTAPLVSDHKLKHILAAHGARHSIALGRRSVTHVILGTANLRGGAGGGLAATKIQKEIAQSRGKAVKFITAEWVLESIKANRRLPESRFSPLKLAPQNQNSVSGMLRAGTQGPG</sequence>
<dbReference type="Proteomes" id="UP000663193">
    <property type="component" value="Chromosome 5"/>
</dbReference>
<feature type="compositionally biased region" description="Low complexity" evidence="1">
    <location>
        <begin position="25"/>
        <end position="46"/>
    </location>
</feature>
<organism evidence="3 4">
    <name type="scientific">Phaeosphaeria nodorum (strain SN15 / ATCC MYA-4574 / FGSC 10173)</name>
    <name type="common">Glume blotch fungus</name>
    <name type="synonym">Parastagonospora nodorum</name>
    <dbReference type="NCBI Taxonomy" id="321614"/>
    <lineage>
        <taxon>Eukaryota</taxon>
        <taxon>Fungi</taxon>
        <taxon>Dikarya</taxon>
        <taxon>Ascomycota</taxon>
        <taxon>Pezizomycotina</taxon>
        <taxon>Dothideomycetes</taxon>
        <taxon>Pleosporomycetidae</taxon>
        <taxon>Pleosporales</taxon>
        <taxon>Pleosporineae</taxon>
        <taxon>Phaeosphaeriaceae</taxon>
        <taxon>Parastagonospora</taxon>
    </lineage>
</organism>
<dbReference type="AlphaFoldDB" id="A0A7U2EY00"/>
<proteinExistence type="predicted"/>
<accession>A0A7U2EY00</accession>
<gene>
    <name evidence="3" type="ORF">JI435_027600</name>
</gene>
<protein>
    <recommendedName>
        <fullName evidence="2">BRCT domain-containing protein</fullName>
    </recommendedName>
</protein>
<dbReference type="Gene3D" id="3.40.50.10190">
    <property type="entry name" value="BRCT domain"/>
    <property type="match status" value="1"/>
</dbReference>
<reference evidence="4" key="1">
    <citation type="journal article" date="2021" name="BMC Genomics">
        <title>Chromosome-level genome assembly and manually-curated proteome of model necrotroph Parastagonospora nodorum Sn15 reveals a genome-wide trove of candidate effector homologs, and redundancy of virulence-related functions within an accessory chromosome.</title>
        <authorList>
            <person name="Bertazzoni S."/>
            <person name="Jones D.A.B."/>
            <person name="Phan H.T."/>
            <person name="Tan K.-C."/>
            <person name="Hane J.K."/>
        </authorList>
    </citation>
    <scope>NUCLEOTIDE SEQUENCE [LARGE SCALE GENOMIC DNA]</scope>
    <source>
        <strain evidence="4">SN15 / ATCC MYA-4574 / FGSC 10173)</strain>
    </source>
</reference>
<dbReference type="SUPFAM" id="SSF52113">
    <property type="entry name" value="BRCT domain"/>
    <property type="match status" value="1"/>
</dbReference>
<feature type="compositionally biased region" description="Basic and acidic residues" evidence="1">
    <location>
        <begin position="113"/>
        <end position="128"/>
    </location>
</feature>
<dbReference type="EMBL" id="CP069027">
    <property type="protein sequence ID" value="QRC95027.1"/>
    <property type="molecule type" value="Genomic_DNA"/>
</dbReference>
<dbReference type="Pfam" id="PF16589">
    <property type="entry name" value="BRCT_2"/>
    <property type="match status" value="1"/>
</dbReference>
<feature type="compositionally biased region" description="Polar residues" evidence="1">
    <location>
        <begin position="1"/>
        <end position="20"/>
    </location>
</feature>
<dbReference type="OrthoDB" id="427711at2759"/>
<dbReference type="InterPro" id="IPR036420">
    <property type="entry name" value="BRCT_dom_sf"/>
</dbReference>
<keyword evidence="4" id="KW-1185">Reference proteome</keyword>
<evidence type="ECO:0000313" key="4">
    <source>
        <dbReference type="Proteomes" id="UP000663193"/>
    </source>
</evidence>
<evidence type="ECO:0000259" key="2">
    <source>
        <dbReference type="PROSITE" id="PS50172"/>
    </source>
</evidence>
<dbReference type="VEuPathDB" id="FungiDB:JI435_027600"/>
<feature type="domain" description="BRCT" evidence="2">
    <location>
        <begin position="198"/>
        <end position="303"/>
    </location>
</feature>